<evidence type="ECO:0000256" key="4">
    <source>
        <dbReference type="RuleBase" id="RU003330"/>
    </source>
</evidence>
<accession>A0A4Z1TCZ9</accession>
<dbReference type="PRINTS" id="PR00094">
    <property type="entry name" value="ADENYLTKNASE"/>
</dbReference>
<proteinExistence type="inferred from homology"/>
<gene>
    <name evidence="5" type="ORF">GMRT_13093</name>
</gene>
<comment type="similarity">
    <text evidence="4">Belongs to the adenylate kinase family.</text>
</comment>
<dbReference type="CDD" id="cd01428">
    <property type="entry name" value="ADK"/>
    <property type="match status" value="1"/>
</dbReference>
<protein>
    <submittedName>
        <fullName evidence="5">Adenylate kinase</fullName>
    </submittedName>
</protein>
<evidence type="ECO:0000313" key="5">
    <source>
        <dbReference type="EMBL" id="TNJ30391.1"/>
    </source>
</evidence>
<dbReference type="HAMAP" id="MF_00235">
    <property type="entry name" value="Adenylate_kinase_Adk"/>
    <property type="match status" value="1"/>
</dbReference>
<dbReference type="PANTHER" id="PTHR23359">
    <property type="entry name" value="NUCLEOTIDE KINASE"/>
    <property type="match status" value="1"/>
</dbReference>
<keyword evidence="1 4" id="KW-0808">Transferase</keyword>
<dbReference type="GO" id="GO:0004017">
    <property type="term" value="F:AMP kinase activity"/>
    <property type="evidence" value="ECO:0007669"/>
    <property type="project" value="InterPro"/>
</dbReference>
<dbReference type="PROSITE" id="PS00113">
    <property type="entry name" value="ADENYLATE_KINASE"/>
    <property type="match status" value="1"/>
</dbReference>
<dbReference type="InterPro" id="IPR000850">
    <property type="entry name" value="Adenylat/UMP-CMP_kin"/>
</dbReference>
<keyword evidence="3 4" id="KW-0418">Kinase</keyword>
<evidence type="ECO:0000256" key="3">
    <source>
        <dbReference type="ARBA" id="ARBA00022777"/>
    </source>
</evidence>
<organism evidence="5 6">
    <name type="scientific">Giardia muris</name>
    <dbReference type="NCBI Taxonomy" id="5742"/>
    <lineage>
        <taxon>Eukaryota</taxon>
        <taxon>Metamonada</taxon>
        <taxon>Diplomonadida</taxon>
        <taxon>Hexamitidae</taxon>
        <taxon>Giardiinae</taxon>
        <taxon>Giardia</taxon>
    </lineage>
</organism>
<keyword evidence="6" id="KW-1185">Reference proteome</keyword>
<dbReference type="AlphaFoldDB" id="A0A4Z1TCZ9"/>
<name>A0A4Z1TCZ9_GIAMU</name>
<reference evidence="5 6" key="1">
    <citation type="submission" date="2019-05" db="EMBL/GenBank/DDBJ databases">
        <title>The compact genome of Giardia muris reveals important steps in the evolution of intestinal protozoan parasites.</title>
        <authorList>
            <person name="Xu F."/>
            <person name="Jimenez-Gonzalez A."/>
            <person name="Einarsson E."/>
            <person name="Astvaldsson A."/>
            <person name="Peirasmaki D."/>
            <person name="Eckmann L."/>
            <person name="Andersson J.O."/>
            <person name="Svard S.G."/>
            <person name="Jerlstrom-Hultqvist J."/>
        </authorList>
    </citation>
    <scope>NUCLEOTIDE SEQUENCE [LARGE SCALE GENOMIC DNA]</scope>
    <source>
        <strain evidence="5 6">Roberts-Thomson</strain>
    </source>
</reference>
<evidence type="ECO:0000256" key="2">
    <source>
        <dbReference type="ARBA" id="ARBA00022741"/>
    </source>
</evidence>
<dbReference type="VEuPathDB" id="GiardiaDB:GMRT_13093"/>
<keyword evidence="2" id="KW-0547">Nucleotide-binding</keyword>
<dbReference type="OrthoDB" id="439792at2759"/>
<dbReference type="SUPFAM" id="SSF52540">
    <property type="entry name" value="P-loop containing nucleoside triphosphate hydrolases"/>
    <property type="match status" value="1"/>
</dbReference>
<dbReference type="InterPro" id="IPR033690">
    <property type="entry name" value="Adenylat_kinase_CS"/>
</dbReference>
<evidence type="ECO:0000256" key="1">
    <source>
        <dbReference type="ARBA" id="ARBA00022679"/>
    </source>
</evidence>
<dbReference type="InterPro" id="IPR006259">
    <property type="entry name" value="Adenyl_kin_sub"/>
</dbReference>
<dbReference type="GO" id="GO:0005524">
    <property type="term" value="F:ATP binding"/>
    <property type="evidence" value="ECO:0007669"/>
    <property type="project" value="InterPro"/>
</dbReference>
<dbReference type="Pfam" id="PF00406">
    <property type="entry name" value="ADK"/>
    <property type="match status" value="1"/>
</dbReference>
<dbReference type="InterPro" id="IPR027417">
    <property type="entry name" value="P-loop_NTPase"/>
</dbReference>
<sequence length="232" mass="25358">MCNCRDKNSANRRESTEVLAAADKGIHLVLLGAPGAGKGTQAKHLSAKYGLAHISSGNLLRDELARGTKLASEIKGYMDKGQLVPDSIIIDLIINHVKGLDSPNWMLDGFPRTASQAKALKAAKELYLTHIIELQVDQDAVVKRLGGRRFDPVTGNTYHVDFDPPPADIADRVVIRDDDKEEVIRERFVIYEKNKKLIADTFGDAVTVVNCEGLSIEEVSARVDAVIDGRGE</sequence>
<dbReference type="NCBIfam" id="TIGR01351">
    <property type="entry name" value="adk"/>
    <property type="match status" value="1"/>
</dbReference>
<comment type="caution">
    <text evidence="5">The sequence shown here is derived from an EMBL/GenBank/DDBJ whole genome shotgun (WGS) entry which is preliminary data.</text>
</comment>
<dbReference type="EMBL" id="VDLU01000001">
    <property type="protein sequence ID" value="TNJ30391.1"/>
    <property type="molecule type" value="Genomic_DNA"/>
</dbReference>
<evidence type="ECO:0000313" key="6">
    <source>
        <dbReference type="Proteomes" id="UP000315496"/>
    </source>
</evidence>
<dbReference type="Proteomes" id="UP000315496">
    <property type="component" value="Chromosome 1"/>
</dbReference>
<dbReference type="Gene3D" id="3.40.50.300">
    <property type="entry name" value="P-loop containing nucleotide triphosphate hydrolases"/>
    <property type="match status" value="1"/>
</dbReference>